<feature type="binding site" evidence="11">
    <location>
        <position position="255"/>
    </location>
    <ligand>
        <name>Mg(2+)</name>
        <dbReference type="ChEBI" id="CHEBI:18420"/>
    </ligand>
</feature>
<keyword evidence="12" id="KW-0449">Lipoprotein</keyword>
<gene>
    <name evidence="12" type="ORF">SAMN02745249_01687</name>
</gene>
<evidence type="ECO:0000256" key="3">
    <source>
        <dbReference type="ARBA" id="ARBA00022630"/>
    </source>
</evidence>
<evidence type="ECO:0000256" key="7">
    <source>
        <dbReference type="ARBA" id="ARBA00022842"/>
    </source>
</evidence>
<evidence type="ECO:0000256" key="2">
    <source>
        <dbReference type="ARBA" id="ARBA00016337"/>
    </source>
</evidence>
<evidence type="ECO:0000256" key="6">
    <source>
        <dbReference type="ARBA" id="ARBA00022827"/>
    </source>
</evidence>
<sequence>MGTVIDLTITHPTPDLVLDEVVRRLEMYEHRFSANDPTSELSEINKNAGIHPVQVHPELFELIQIGKKHSLAPDSNMNIAIGPLVQSWRIGFDDAKVVTDEEIKKLLQIIDLDQVLLDENTVYLKMSGMAIDLGALAKGFIADRIIDYLKSVGTQSALINLGGNLVTMGPALQHSDRYWRIGIQNPVRTRGASQMILRVQDQSVVTSGIYERSLTKNGKTFHHILDSNTGYPVKTDTASLTIVSDLSVDGEIWTTRLFGKTTEEIIDALNQLPNIEGLVINDQGDVFYSEGMNERIL</sequence>
<evidence type="ECO:0000256" key="4">
    <source>
        <dbReference type="ARBA" id="ARBA00022679"/>
    </source>
</evidence>
<dbReference type="AlphaFoldDB" id="A0A1M4YFM7"/>
<keyword evidence="5 10" id="KW-0479">Metal-binding</keyword>
<dbReference type="InterPro" id="IPR003374">
    <property type="entry name" value="ApbE-like_sf"/>
</dbReference>
<dbReference type="GO" id="GO:0046872">
    <property type="term" value="F:metal ion binding"/>
    <property type="evidence" value="ECO:0007669"/>
    <property type="project" value="UniProtKB-UniRule"/>
</dbReference>
<evidence type="ECO:0000256" key="1">
    <source>
        <dbReference type="ARBA" id="ARBA00011955"/>
    </source>
</evidence>
<evidence type="ECO:0000256" key="9">
    <source>
        <dbReference type="ARBA" id="ARBA00048540"/>
    </source>
</evidence>
<dbReference type="SUPFAM" id="SSF143631">
    <property type="entry name" value="ApbE-like"/>
    <property type="match status" value="1"/>
</dbReference>
<dbReference type="Pfam" id="PF02424">
    <property type="entry name" value="ApbE"/>
    <property type="match status" value="1"/>
</dbReference>
<keyword evidence="3 10" id="KW-0285">Flavoprotein</keyword>
<comment type="cofactor">
    <cofactor evidence="11">
        <name>Mg(2+)</name>
        <dbReference type="ChEBI" id="CHEBI:18420"/>
    </cofactor>
    <cofactor evidence="11">
        <name>Mn(2+)</name>
        <dbReference type="ChEBI" id="CHEBI:29035"/>
    </cofactor>
    <text evidence="11">Magnesium. Can also use manganese.</text>
</comment>
<evidence type="ECO:0000256" key="11">
    <source>
        <dbReference type="PIRSR" id="PIRSR006268-2"/>
    </source>
</evidence>
<accession>A0A1M4YFM7</accession>
<keyword evidence="6 10" id="KW-0274">FAD</keyword>
<dbReference type="PIRSF" id="PIRSF006268">
    <property type="entry name" value="ApbE"/>
    <property type="match status" value="1"/>
</dbReference>
<reference evidence="13" key="1">
    <citation type="submission" date="2016-11" db="EMBL/GenBank/DDBJ databases">
        <authorList>
            <person name="Varghese N."/>
            <person name="Submissions S."/>
        </authorList>
    </citation>
    <scope>NUCLEOTIDE SEQUENCE [LARGE SCALE GENOMIC DNA]</scope>
    <source>
        <strain evidence="13">DSM 15692</strain>
    </source>
</reference>
<dbReference type="EC" id="2.7.1.180" evidence="1 10"/>
<evidence type="ECO:0000256" key="8">
    <source>
        <dbReference type="ARBA" id="ARBA00031306"/>
    </source>
</evidence>
<dbReference type="Gene3D" id="3.10.520.10">
    <property type="entry name" value="ApbE-like domains"/>
    <property type="match status" value="1"/>
</dbReference>
<proteinExistence type="inferred from homology"/>
<dbReference type="PANTHER" id="PTHR30040:SF2">
    <property type="entry name" value="FAD:PROTEIN FMN TRANSFERASE"/>
    <property type="match status" value="1"/>
</dbReference>
<feature type="binding site" evidence="11">
    <location>
        <position position="135"/>
    </location>
    <ligand>
        <name>Mg(2+)</name>
        <dbReference type="ChEBI" id="CHEBI:18420"/>
    </ligand>
</feature>
<evidence type="ECO:0000256" key="10">
    <source>
        <dbReference type="PIRNR" id="PIRNR006268"/>
    </source>
</evidence>
<dbReference type="PANTHER" id="PTHR30040">
    <property type="entry name" value="THIAMINE BIOSYNTHESIS LIPOPROTEIN APBE"/>
    <property type="match status" value="1"/>
</dbReference>
<dbReference type="Proteomes" id="UP000184128">
    <property type="component" value="Unassembled WGS sequence"/>
</dbReference>
<dbReference type="RefSeq" id="WP_200789091.1">
    <property type="nucleotide sequence ID" value="NZ_FQUF01000028.1"/>
</dbReference>
<dbReference type="EMBL" id="FQUF01000028">
    <property type="protein sequence ID" value="SHF04587.1"/>
    <property type="molecule type" value="Genomic_DNA"/>
</dbReference>
<dbReference type="STRING" id="1121025.SAMN02745249_01687"/>
<keyword evidence="7 10" id="KW-0460">Magnesium</keyword>
<dbReference type="GO" id="GO:0016740">
    <property type="term" value="F:transferase activity"/>
    <property type="evidence" value="ECO:0007669"/>
    <property type="project" value="UniProtKB-UniRule"/>
</dbReference>
<evidence type="ECO:0000313" key="12">
    <source>
        <dbReference type="EMBL" id="SHF04587.1"/>
    </source>
</evidence>
<keyword evidence="4 10" id="KW-0808">Transferase</keyword>
<comment type="similarity">
    <text evidence="10">Belongs to the ApbE family.</text>
</comment>
<evidence type="ECO:0000256" key="5">
    <source>
        <dbReference type="ARBA" id="ARBA00022723"/>
    </source>
</evidence>
<organism evidence="12 13">
    <name type="scientific">Atopostipes suicloacalis DSM 15692</name>
    <dbReference type="NCBI Taxonomy" id="1121025"/>
    <lineage>
        <taxon>Bacteria</taxon>
        <taxon>Bacillati</taxon>
        <taxon>Bacillota</taxon>
        <taxon>Bacilli</taxon>
        <taxon>Lactobacillales</taxon>
        <taxon>Carnobacteriaceae</taxon>
        <taxon>Atopostipes</taxon>
    </lineage>
</organism>
<protein>
    <recommendedName>
        <fullName evidence="2 10">FAD:protein FMN transferase</fullName>
        <ecNumber evidence="1 10">2.7.1.180</ecNumber>
    </recommendedName>
    <alternativeName>
        <fullName evidence="8 10">Flavin transferase</fullName>
    </alternativeName>
</protein>
<evidence type="ECO:0000313" key="13">
    <source>
        <dbReference type="Proteomes" id="UP000184128"/>
    </source>
</evidence>
<name>A0A1M4YFM7_9LACT</name>
<dbReference type="InterPro" id="IPR024932">
    <property type="entry name" value="ApbE"/>
</dbReference>
<comment type="catalytic activity">
    <reaction evidence="9 10">
        <text>L-threonyl-[protein] + FAD = FMN-L-threonyl-[protein] + AMP + H(+)</text>
        <dbReference type="Rhea" id="RHEA:36847"/>
        <dbReference type="Rhea" id="RHEA-COMP:11060"/>
        <dbReference type="Rhea" id="RHEA-COMP:11061"/>
        <dbReference type="ChEBI" id="CHEBI:15378"/>
        <dbReference type="ChEBI" id="CHEBI:30013"/>
        <dbReference type="ChEBI" id="CHEBI:57692"/>
        <dbReference type="ChEBI" id="CHEBI:74257"/>
        <dbReference type="ChEBI" id="CHEBI:456215"/>
        <dbReference type="EC" id="2.7.1.180"/>
    </reaction>
</comment>
<keyword evidence="13" id="KW-1185">Reference proteome</keyword>